<dbReference type="Pfam" id="PF00664">
    <property type="entry name" value="ABC_membrane"/>
    <property type="match status" value="1"/>
</dbReference>
<feature type="transmembrane region" description="Helical" evidence="7">
    <location>
        <begin position="44"/>
        <end position="66"/>
    </location>
</feature>
<evidence type="ECO:0000256" key="4">
    <source>
        <dbReference type="ARBA" id="ARBA00022840"/>
    </source>
</evidence>
<keyword evidence="2 7" id="KW-0812">Transmembrane</keyword>
<dbReference type="GO" id="GO:0034040">
    <property type="term" value="F:ATPase-coupled lipid transmembrane transporter activity"/>
    <property type="evidence" value="ECO:0007669"/>
    <property type="project" value="TreeGrafter"/>
</dbReference>
<dbReference type="RefSeq" id="WP_369184216.1">
    <property type="nucleotide sequence ID" value="NZ_CP163445.1"/>
</dbReference>
<dbReference type="InterPro" id="IPR039421">
    <property type="entry name" value="Type_1_exporter"/>
</dbReference>
<dbReference type="PROSITE" id="PS50929">
    <property type="entry name" value="ABC_TM1F"/>
    <property type="match status" value="1"/>
</dbReference>
<protein>
    <submittedName>
        <fullName evidence="10">ATP-binding cassette domain-containing protein</fullName>
    </submittedName>
</protein>
<dbReference type="InterPro" id="IPR011527">
    <property type="entry name" value="ABC1_TM_dom"/>
</dbReference>
<gene>
    <name evidence="10" type="ORF">AB2U05_23815</name>
</gene>
<feature type="domain" description="ABC transmembrane type-1" evidence="9">
    <location>
        <begin position="18"/>
        <end position="266"/>
    </location>
</feature>
<accession>A0AB39TQE2</accession>
<dbReference type="InterPro" id="IPR003439">
    <property type="entry name" value="ABC_transporter-like_ATP-bd"/>
</dbReference>
<evidence type="ECO:0000259" key="8">
    <source>
        <dbReference type="PROSITE" id="PS50893"/>
    </source>
</evidence>
<keyword evidence="4 10" id="KW-0067">ATP-binding</keyword>
<keyword evidence="3" id="KW-0547">Nucleotide-binding</keyword>
<dbReference type="SUPFAM" id="SSF52540">
    <property type="entry name" value="P-loop containing nucleoside triphosphate hydrolases"/>
    <property type="match status" value="1"/>
</dbReference>
<dbReference type="PANTHER" id="PTHR24221">
    <property type="entry name" value="ATP-BINDING CASSETTE SUB-FAMILY B"/>
    <property type="match status" value="1"/>
</dbReference>
<evidence type="ECO:0000256" key="1">
    <source>
        <dbReference type="ARBA" id="ARBA00004651"/>
    </source>
</evidence>
<dbReference type="Gene3D" id="3.40.50.300">
    <property type="entry name" value="P-loop containing nucleotide triphosphate hydrolases"/>
    <property type="match status" value="1"/>
</dbReference>
<evidence type="ECO:0000313" key="10">
    <source>
        <dbReference type="EMBL" id="XDQ81278.1"/>
    </source>
</evidence>
<name>A0AB39TQE2_9ACTN</name>
<feature type="transmembrane region" description="Helical" evidence="7">
    <location>
        <begin position="145"/>
        <end position="165"/>
    </location>
</feature>
<evidence type="ECO:0000256" key="2">
    <source>
        <dbReference type="ARBA" id="ARBA00022692"/>
    </source>
</evidence>
<dbReference type="AlphaFoldDB" id="A0AB39TQE2"/>
<feature type="transmembrane region" description="Helical" evidence="7">
    <location>
        <begin position="234"/>
        <end position="254"/>
    </location>
</feature>
<dbReference type="InterPro" id="IPR036640">
    <property type="entry name" value="ABC1_TM_sf"/>
</dbReference>
<keyword evidence="6 7" id="KW-0472">Membrane</keyword>
<evidence type="ECO:0000256" key="7">
    <source>
        <dbReference type="SAM" id="Phobius"/>
    </source>
</evidence>
<comment type="subcellular location">
    <subcellularLocation>
        <location evidence="1">Cell membrane</location>
        <topology evidence="1">Multi-pass membrane protein</topology>
    </subcellularLocation>
</comment>
<dbReference type="GO" id="GO:0140359">
    <property type="term" value="F:ABC-type transporter activity"/>
    <property type="evidence" value="ECO:0007669"/>
    <property type="project" value="InterPro"/>
</dbReference>
<dbReference type="SUPFAM" id="SSF90123">
    <property type="entry name" value="ABC transporter transmembrane region"/>
    <property type="match status" value="1"/>
</dbReference>
<evidence type="ECO:0000256" key="3">
    <source>
        <dbReference type="ARBA" id="ARBA00022741"/>
    </source>
</evidence>
<dbReference type="InterPro" id="IPR003593">
    <property type="entry name" value="AAA+_ATPase"/>
</dbReference>
<evidence type="ECO:0000259" key="9">
    <source>
        <dbReference type="PROSITE" id="PS50929"/>
    </source>
</evidence>
<dbReference type="GO" id="GO:0016887">
    <property type="term" value="F:ATP hydrolysis activity"/>
    <property type="evidence" value="ECO:0007669"/>
    <property type="project" value="InterPro"/>
</dbReference>
<dbReference type="CDD" id="cd03228">
    <property type="entry name" value="ABCC_MRP_Like"/>
    <property type="match status" value="1"/>
</dbReference>
<dbReference type="Gene3D" id="1.20.1560.10">
    <property type="entry name" value="ABC transporter type 1, transmembrane domain"/>
    <property type="match status" value="1"/>
</dbReference>
<dbReference type="EMBL" id="CP163445">
    <property type="protein sequence ID" value="XDQ81278.1"/>
    <property type="molecule type" value="Genomic_DNA"/>
</dbReference>
<reference evidence="10" key="1">
    <citation type="submission" date="2024-07" db="EMBL/GenBank/DDBJ databases">
        <authorList>
            <person name="Yu S.T."/>
        </authorList>
    </citation>
    <scope>NUCLEOTIDE SEQUENCE</scope>
    <source>
        <strain evidence="10">Y1</strain>
    </source>
</reference>
<dbReference type="PROSITE" id="PS50893">
    <property type="entry name" value="ABC_TRANSPORTER_2"/>
    <property type="match status" value="1"/>
</dbReference>
<evidence type="ECO:0000256" key="5">
    <source>
        <dbReference type="ARBA" id="ARBA00022989"/>
    </source>
</evidence>
<dbReference type="SMART" id="SM00382">
    <property type="entry name" value="AAA"/>
    <property type="match status" value="1"/>
</dbReference>
<dbReference type="GO" id="GO:0005524">
    <property type="term" value="F:ATP binding"/>
    <property type="evidence" value="ECO:0007669"/>
    <property type="project" value="UniProtKB-KW"/>
</dbReference>
<evidence type="ECO:0000256" key="6">
    <source>
        <dbReference type="ARBA" id="ARBA00023136"/>
    </source>
</evidence>
<proteinExistence type="predicted"/>
<dbReference type="InterPro" id="IPR027417">
    <property type="entry name" value="P-loop_NTPase"/>
</dbReference>
<dbReference type="PANTHER" id="PTHR24221:SF654">
    <property type="entry name" value="ATP-BINDING CASSETTE SUB-FAMILY B MEMBER 6"/>
    <property type="match status" value="1"/>
</dbReference>
<feature type="domain" description="ABC transporter" evidence="8">
    <location>
        <begin position="320"/>
        <end position="543"/>
    </location>
</feature>
<dbReference type="Pfam" id="PF00005">
    <property type="entry name" value="ABC_tran"/>
    <property type="match status" value="1"/>
</dbReference>
<keyword evidence="5 7" id="KW-1133">Transmembrane helix</keyword>
<feature type="transmembrane region" description="Helical" evidence="7">
    <location>
        <begin position="119"/>
        <end position="139"/>
    </location>
</feature>
<sequence length="550" mass="55680">MPRRPTGWTLALGLALPVEAATTLALPAVLAGAVDAALGHRPGHAYLLLALVLALAAAANAVAAAAGPACSAEATAELRGRLVRHLLALGPGGRLRGGPPPGDLAARLLGSAGDAGGRLPALLGAATALLTSTGAILGLALLSPWLALAFFAGVVPGVVLIRLFLRQAGPVFARYQEVQAELAARLGGALSGLRSIRAAGAEQHEAARVLAPLPDLSAAGHALWRAQRRTAWQATLLIALVEVLVLTTAGALLADGTLAPGALAAAAGWAALGAGLFEQVEALVGVAHARAGQARADELLALAPSPAGTAALPAGGRGEVVFRGVVVRDGERVLLGPLDLTVPGGRTVALVGRSGSGKSLLAALPGRLRDPDEGEVLIDGVPVGALAPSELRQAVGYAFGRPALVGRTVRDALAGAGEAEAAAARADGFLRRLPAGWDTPLDELRLSGGELQRLGLTRLLARPARVLVLDDATSGLDLATEYQVTRALDHATHGRTRLIVAHRAPVAARADLVAWLDAGRLRALAPHTDLLPHPAYRAALSDTTLHAATA</sequence>
<organism evidence="10">
    <name type="scientific">Streptomyces sp. Y1</name>
    <dbReference type="NCBI Taxonomy" id="3238634"/>
    <lineage>
        <taxon>Bacteria</taxon>
        <taxon>Bacillati</taxon>
        <taxon>Actinomycetota</taxon>
        <taxon>Actinomycetes</taxon>
        <taxon>Kitasatosporales</taxon>
        <taxon>Streptomycetaceae</taxon>
        <taxon>Streptomyces</taxon>
    </lineage>
</organism>
<dbReference type="GO" id="GO:0005886">
    <property type="term" value="C:plasma membrane"/>
    <property type="evidence" value="ECO:0007669"/>
    <property type="project" value="UniProtKB-SubCell"/>
</dbReference>